<comment type="similarity">
    <text evidence="3">Belongs to the FdhD family.</text>
</comment>
<dbReference type="GO" id="GO:0016783">
    <property type="term" value="F:sulfurtransferase activity"/>
    <property type="evidence" value="ECO:0007669"/>
    <property type="project" value="InterPro"/>
</dbReference>
<evidence type="ECO:0000256" key="2">
    <source>
        <dbReference type="ARBA" id="ARBA00023150"/>
    </source>
</evidence>
<dbReference type="NCBIfam" id="NF001943">
    <property type="entry name" value="PRK00724.1-2"/>
    <property type="match status" value="1"/>
</dbReference>
<evidence type="ECO:0000256" key="3">
    <source>
        <dbReference type="HAMAP-Rule" id="MF_00187"/>
    </source>
</evidence>
<dbReference type="AlphaFoldDB" id="A0A2T0QZC4"/>
<dbReference type="PIRSF" id="PIRSF015626">
    <property type="entry name" value="FdhD"/>
    <property type="match status" value="1"/>
</dbReference>
<name>A0A2T0QZC4_9ACTN</name>
<dbReference type="Gene3D" id="3.10.20.10">
    <property type="match status" value="1"/>
</dbReference>
<dbReference type="InterPro" id="IPR016193">
    <property type="entry name" value="Cytidine_deaminase-like"/>
</dbReference>
<keyword evidence="6" id="KW-1185">Reference proteome</keyword>
<proteinExistence type="inferred from homology"/>
<sequence length="292" mass="30211">MAISSVRARTTRLDLSTGTASERADTLAVEEPLQLEVDGEQLTVTMRTPGHDVELALGFLHAEGLLTSADDVVAMRHCTDVGPDGAPTYNLLQIGARPGSRLAGDRVARPFPTTSACGVCGSVSVEDVLSRAPAAPTGTDDVRVRAEVLAALPDALRAAQSTFERTGGLHAAGLFTADGDLLCVREDVGRHNAVDKVVGWALREGRLPLRADVLVVSGRASFELVQKAAMAGVPVLVAVSAPSSLAVSLARGAGMTLLGFVRPPRANVYAGEHRVDVAAGTGVGRPPTSVLT</sequence>
<dbReference type="InterPro" id="IPR003786">
    <property type="entry name" value="FdhD"/>
</dbReference>
<dbReference type="SUPFAM" id="SSF53927">
    <property type="entry name" value="Cytidine deaminase-like"/>
    <property type="match status" value="1"/>
</dbReference>
<accession>A0A2T0QZC4</accession>
<dbReference type="Pfam" id="PF02634">
    <property type="entry name" value="FdhD-NarQ"/>
    <property type="match status" value="1"/>
</dbReference>
<dbReference type="NCBIfam" id="TIGR00129">
    <property type="entry name" value="fdhD_narQ"/>
    <property type="match status" value="1"/>
</dbReference>
<organism evidence="5 6">
    <name type="scientific">Kineococcus rhizosphaerae</name>
    <dbReference type="NCBI Taxonomy" id="559628"/>
    <lineage>
        <taxon>Bacteria</taxon>
        <taxon>Bacillati</taxon>
        <taxon>Actinomycetota</taxon>
        <taxon>Actinomycetes</taxon>
        <taxon>Kineosporiales</taxon>
        <taxon>Kineosporiaceae</taxon>
        <taxon>Kineococcus</taxon>
    </lineage>
</organism>
<feature type="active site" description="Cysteine persulfide intermediate" evidence="3">
    <location>
        <position position="117"/>
    </location>
</feature>
<dbReference type="PANTHER" id="PTHR30592">
    <property type="entry name" value="FORMATE DEHYDROGENASE"/>
    <property type="match status" value="1"/>
</dbReference>
<dbReference type="HAMAP" id="MF_00187">
    <property type="entry name" value="FdhD"/>
    <property type="match status" value="1"/>
</dbReference>
<protein>
    <recommendedName>
        <fullName evidence="3">Sulfur carrier protein FdhD</fullName>
    </recommendedName>
</protein>
<keyword evidence="1 3" id="KW-0963">Cytoplasm</keyword>
<comment type="caution">
    <text evidence="5">The sequence shown here is derived from an EMBL/GenBank/DDBJ whole genome shotgun (WGS) entry which is preliminary data.</text>
</comment>
<feature type="region of interest" description="Disordered" evidence="4">
    <location>
        <begin position="1"/>
        <end position="25"/>
    </location>
</feature>
<evidence type="ECO:0000313" key="6">
    <source>
        <dbReference type="Proteomes" id="UP000238083"/>
    </source>
</evidence>
<dbReference type="GO" id="GO:0005737">
    <property type="term" value="C:cytoplasm"/>
    <property type="evidence" value="ECO:0007669"/>
    <property type="project" value="UniProtKB-SubCell"/>
</dbReference>
<dbReference type="Gene3D" id="3.40.140.10">
    <property type="entry name" value="Cytidine Deaminase, domain 2"/>
    <property type="match status" value="1"/>
</dbReference>
<evidence type="ECO:0000256" key="1">
    <source>
        <dbReference type="ARBA" id="ARBA00022490"/>
    </source>
</evidence>
<dbReference type="Proteomes" id="UP000238083">
    <property type="component" value="Unassembled WGS sequence"/>
</dbReference>
<dbReference type="EMBL" id="PVZF01000012">
    <property type="protein sequence ID" value="PRY11854.1"/>
    <property type="molecule type" value="Genomic_DNA"/>
</dbReference>
<reference evidence="5 6" key="1">
    <citation type="submission" date="2018-03" db="EMBL/GenBank/DDBJ databases">
        <title>Genomic Encyclopedia of Archaeal and Bacterial Type Strains, Phase II (KMG-II): from individual species to whole genera.</title>
        <authorList>
            <person name="Goeker M."/>
        </authorList>
    </citation>
    <scope>NUCLEOTIDE SEQUENCE [LARGE SCALE GENOMIC DNA]</scope>
    <source>
        <strain evidence="5 6">DSM 19711</strain>
    </source>
</reference>
<gene>
    <name evidence="3" type="primary">fdhD</name>
    <name evidence="5" type="ORF">CLV37_112153</name>
</gene>
<keyword evidence="2 3" id="KW-0501">Molybdenum cofactor biosynthesis</keyword>
<evidence type="ECO:0000256" key="4">
    <source>
        <dbReference type="SAM" id="MobiDB-lite"/>
    </source>
</evidence>
<dbReference type="GO" id="GO:0097163">
    <property type="term" value="F:sulfur carrier activity"/>
    <property type="evidence" value="ECO:0007669"/>
    <property type="project" value="UniProtKB-UniRule"/>
</dbReference>
<dbReference type="GO" id="GO:0006777">
    <property type="term" value="P:Mo-molybdopterin cofactor biosynthetic process"/>
    <property type="evidence" value="ECO:0007669"/>
    <property type="project" value="UniProtKB-UniRule"/>
</dbReference>
<comment type="function">
    <text evidence="3">Required for formate dehydrogenase (FDH) activity. Acts as a sulfur carrier protein that transfers sulfur from IscS to the molybdenum cofactor prior to its insertion into FDH.</text>
</comment>
<comment type="subcellular location">
    <subcellularLocation>
        <location evidence="3">Cytoplasm</location>
    </subcellularLocation>
</comment>
<feature type="binding site" evidence="3">
    <location>
        <begin position="260"/>
        <end position="265"/>
    </location>
    <ligand>
        <name>Mo-bis(molybdopterin guanine dinucleotide)</name>
        <dbReference type="ChEBI" id="CHEBI:60539"/>
    </ligand>
</feature>
<dbReference type="PANTHER" id="PTHR30592:SF1">
    <property type="entry name" value="SULFUR CARRIER PROTEIN FDHD"/>
    <property type="match status" value="1"/>
</dbReference>
<evidence type="ECO:0000313" key="5">
    <source>
        <dbReference type="EMBL" id="PRY11854.1"/>
    </source>
</evidence>